<dbReference type="Proteomes" id="UP000239709">
    <property type="component" value="Chromosome"/>
</dbReference>
<name>A0A2S0MIJ6_9BURK</name>
<evidence type="ECO:0000313" key="4">
    <source>
        <dbReference type="Proteomes" id="UP000239709"/>
    </source>
</evidence>
<feature type="region of interest" description="Disordered" evidence="1">
    <location>
        <begin position="261"/>
        <end position="292"/>
    </location>
</feature>
<keyword evidence="4" id="KW-1185">Reference proteome</keyword>
<dbReference type="OrthoDB" id="5393649at2"/>
<dbReference type="AlphaFoldDB" id="A0A2S0MIJ6"/>
<reference evidence="3 4" key="1">
    <citation type="submission" date="2018-03" db="EMBL/GenBank/DDBJ databases">
        <title>Genome sequencing of Ottowia sp.</title>
        <authorList>
            <person name="Kim S.-J."/>
            <person name="Heo J."/>
            <person name="Kwon S.-W."/>
        </authorList>
    </citation>
    <scope>NUCLEOTIDE SEQUENCE [LARGE SCALE GENOMIC DNA]</scope>
    <source>
        <strain evidence="3 4">KADR8-3</strain>
    </source>
</reference>
<dbReference type="KEGG" id="otk:C6570_15820"/>
<keyword evidence="2" id="KW-0732">Signal</keyword>
<gene>
    <name evidence="3" type="ORF">C6570_15820</name>
</gene>
<accession>A0A2S0MIJ6</accession>
<feature type="compositionally biased region" description="Pro residues" evidence="1">
    <location>
        <begin position="153"/>
        <end position="163"/>
    </location>
</feature>
<feature type="compositionally biased region" description="Low complexity" evidence="1">
    <location>
        <begin position="183"/>
        <end position="199"/>
    </location>
</feature>
<organism evidence="3 4">
    <name type="scientific">Ottowia oryzae</name>
    <dbReference type="NCBI Taxonomy" id="2109914"/>
    <lineage>
        <taxon>Bacteria</taxon>
        <taxon>Pseudomonadati</taxon>
        <taxon>Pseudomonadota</taxon>
        <taxon>Betaproteobacteria</taxon>
        <taxon>Burkholderiales</taxon>
        <taxon>Comamonadaceae</taxon>
        <taxon>Ottowia</taxon>
    </lineage>
</organism>
<sequence length="292" mass="31414">MKTPRLALAATLAAATAWLAPPAHAVGRLIDVNVIDRDSGTQLPVYRHNGQWWVAGRPGARYAVQVRNATGERVMGVMSVDGVNVISGDTASWDQSGYVLSRYQNAQITGWRKSRDEVAAFHFTALPHSYAARTGRPDNVGVIGVAVFREGDVPPPRPLPRPAPRYESPAAGERSAGVARNQASPSPSASARAEAAPADAEVDAWQSQKSAPATPRLGTGHGEREASYSGTTPFERRSGQPDEVITLRYDSRDNLVAMGIIPAYAPPPPGRPDAFPESPDARYVPDPPRRWR</sequence>
<protein>
    <submittedName>
        <fullName evidence="3">Uncharacterized protein</fullName>
    </submittedName>
</protein>
<evidence type="ECO:0000313" key="3">
    <source>
        <dbReference type="EMBL" id="AVO35523.1"/>
    </source>
</evidence>
<dbReference type="EMBL" id="CP027666">
    <property type="protein sequence ID" value="AVO35523.1"/>
    <property type="molecule type" value="Genomic_DNA"/>
</dbReference>
<feature type="region of interest" description="Disordered" evidence="1">
    <location>
        <begin position="150"/>
        <end position="243"/>
    </location>
</feature>
<feature type="chain" id="PRO_5015577133" evidence="2">
    <location>
        <begin position="26"/>
        <end position="292"/>
    </location>
</feature>
<dbReference type="RefSeq" id="WP_106704069.1">
    <property type="nucleotide sequence ID" value="NZ_CP027666.1"/>
</dbReference>
<evidence type="ECO:0000256" key="2">
    <source>
        <dbReference type="SAM" id="SignalP"/>
    </source>
</evidence>
<feature type="signal peptide" evidence="2">
    <location>
        <begin position="1"/>
        <end position="25"/>
    </location>
</feature>
<evidence type="ECO:0000256" key="1">
    <source>
        <dbReference type="SAM" id="MobiDB-lite"/>
    </source>
</evidence>
<proteinExistence type="predicted"/>